<reference evidence="3 4" key="1">
    <citation type="journal article" date="2012" name="J. Bacteriol.">
        <title>Genome Sequence of Nitratireductor indicus Type Strain C115.</title>
        <authorList>
            <person name="Lai Q."/>
            <person name="Li G."/>
            <person name="Yu Z."/>
            <person name="Shao Z."/>
        </authorList>
    </citation>
    <scope>NUCLEOTIDE SEQUENCE [LARGE SCALE GENOMIC DNA]</scope>
    <source>
        <strain evidence="3 4">C115</strain>
    </source>
</reference>
<gene>
    <name evidence="3" type="ORF">NA8A_15956</name>
</gene>
<dbReference type="Proteomes" id="UP000007374">
    <property type="component" value="Unassembled WGS sequence"/>
</dbReference>
<feature type="signal peptide" evidence="1">
    <location>
        <begin position="1"/>
        <end position="27"/>
    </location>
</feature>
<protein>
    <recommendedName>
        <fullName evidence="2">Surface antigen domain-containing protein</fullName>
    </recommendedName>
</protein>
<name>K2P1V0_9HYPH</name>
<dbReference type="OrthoDB" id="7677942at2"/>
<keyword evidence="1" id="KW-0732">Signal</keyword>
<dbReference type="AlphaFoldDB" id="K2P1V0"/>
<comment type="caution">
    <text evidence="3">The sequence shown here is derived from an EMBL/GenBank/DDBJ whole genome shotgun (WGS) entry which is preliminary data.</text>
</comment>
<sequence>MVSSSRTPLLVSVLATLPFLAACSVSAIVPGQKEIDRTAVTGSIPEDVTSLPRPGPASGGDEEALAVALGGQLAAGSLSTPFPWQSVDGERRGTVTFLAGEGEDGCRGLITTRESFDGVALYRGRLCLDDHAGWQVRSFEPFDG</sequence>
<feature type="chain" id="PRO_5003862517" description="Surface antigen domain-containing protein" evidence="1">
    <location>
        <begin position="28"/>
        <end position="144"/>
    </location>
</feature>
<evidence type="ECO:0000313" key="4">
    <source>
        <dbReference type="Proteomes" id="UP000007374"/>
    </source>
</evidence>
<feature type="domain" description="Surface antigen" evidence="2">
    <location>
        <begin position="33"/>
        <end position="141"/>
    </location>
</feature>
<evidence type="ECO:0000313" key="3">
    <source>
        <dbReference type="EMBL" id="EKF41361.1"/>
    </source>
</evidence>
<dbReference type="PATRIC" id="fig|1231190.3.peg.3302"/>
<accession>K2P1V0</accession>
<dbReference type="PROSITE" id="PS51257">
    <property type="entry name" value="PROKAR_LIPOPROTEIN"/>
    <property type="match status" value="1"/>
</dbReference>
<dbReference type="EMBL" id="AMSI01000011">
    <property type="protein sequence ID" value="EKF41361.1"/>
    <property type="molecule type" value="Genomic_DNA"/>
</dbReference>
<evidence type="ECO:0000256" key="1">
    <source>
        <dbReference type="SAM" id="SignalP"/>
    </source>
</evidence>
<dbReference type="STRING" id="721133.SAMN05216176_111117"/>
<dbReference type="eggNOG" id="COG4520">
    <property type="taxonomic scope" value="Bacteria"/>
</dbReference>
<proteinExistence type="predicted"/>
<dbReference type="Pfam" id="PF16998">
    <property type="entry name" value="17kDa_Anti_2"/>
    <property type="match status" value="1"/>
</dbReference>
<evidence type="ECO:0000259" key="2">
    <source>
        <dbReference type="Pfam" id="PF16998"/>
    </source>
</evidence>
<organism evidence="3 4">
    <name type="scientific">Nitratireductor indicus C115</name>
    <dbReference type="NCBI Taxonomy" id="1231190"/>
    <lineage>
        <taxon>Bacteria</taxon>
        <taxon>Pseudomonadati</taxon>
        <taxon>Pseudomonadota</taxon>
        <taxon>Alphaproteobacteria</taxon>
        <taxon>Hyphomicrobiales</taxon>
        <taxon>Phyllobacteriaceae</taxon>
        <taxon>Nitratireductor</taxon>
    </lineage>
</organism>
<dbReference type="RefSeq" id="WP_009451377.1">
    <property type="nucleotide sequence ID" value="NZ_AMSI01000011.1"/>
</dbReference>
<keyword evidence="4" id="KW-1185">Reference proteome</keyword>
<dbReference type="InterPro" id="IPR032635">
    <property type="entry name" value="Anti_2"/>
</dbReference>